<evidence type="ECO:0000256" key="1">
    <source>
        <dbReference type="SAM" id="Phobius"/>
    </source>
</evidence>
<reference evidence="2" key="1">
    <citation type="journal article" date="2019" name="Nucleic Acids Res.">
        <title>Coding palindromes in mitochondrial genes of Nematomorpha.</title>
        <authorList>
            <person name="Mikhailov K.V."/>
            <person name="Efeykin B.D."/>
            <person name="Panchin A.Y."/>
            <person name="Knorre D.A."/>
            <person name="Logacheva M.D."/>
            <person name="Penin A.A."/>
            <person name="Muntyan M.S."/>
            <person name="Nikitin M.A."/>
            <person name="Popova O.V."/>
            <person name="Zanegina O.N."/>
            <person name="Vyssokikh M.Y."/>
            <person name="Spiridonov S.E."/>
            <person name="Aleoshin V.V."/>
            <person name="Panchin Y.V."/>
        </authorList>
    </citation>
    <scope>NUCLEOTIDE SEQUENCE</scope>
</reference>
<keyword evidence="2" id="KW-0496">Mitochondrion</keyword>
<gene>
    <name evidence="2" type="primary">ATP8</name>
</gene>
<keyword evidence="1" id="KW-1133">Transmembrane helix</keyword>
<dbReference type="AlphaFoldDB" id="A0A514ABX5"/>
<proteinExistence type="predicted"/>
<feature type="transmembrane region" description="Helical" evidence="1">
    <location>
        <begin position="6"/>
        <end position="27"/>
    </location>
</feature>
<geneLocation type="mitochondrion" evidence="2"/>
<dbReference type="EMBL" id="MG257764">
    <property type="protein sequence ID" value="QDH52409.1"/>
    <property type="molecule type" value="Genomic_DNA"/>
</dbReference>
<sequence length="35" mass="4202">MPHMFPFMNALIYICILVNIFLMSMYMSNFTLILK</sequence>
<keyword evidence="1" id="KW-0812">Transmembrane</keyword>
<evidence type="ECO:0000313" key="2">
    <source>
        <dbReference type="EMBL" id="QDH52409.1"/>
    </source>
</evidence>
<name>A0A514ABX5_9BILA</name>
<keyword evidence="1" id="KW-0472">Membrane</keyword>
<accession>A0A514ABX5</accession>
<organism evidence="2">
    <name type="scientific">Chordodes sp. VVA-2019</name>
    <dbReference type="NCBI Taxonomy" id="2586751"/>
    <lineage>
        <taxon>Eukaryota</taxon>
        <taxon>Metazoa</taxon>
        <taxon>Ecdysozoa</taxon>
        <taxon>Nematomorpha</taxon>
        <taxon>Gordioida</taxon>
        <taxon>Chordodea</taxon>
        <taxon>Chordodoidea</taxon>
        <taxon>Chordodidae</taxon>
        <taxon>Chordodes</taxon>
    </lineage>
</organism>
<protein>
    <submittedName>
        <fullName evidence="2">ATP synthase F0 subunit 8</fullName>
    </submittedName>
</protein>